<feature type="domain" description="Manganese/iron superoxide dismutase C-terminal" evidence="2">
    <location>
        <begin position="142"/>
        <end position="204"/>
    </location>
</feature>
<name>A0A9W4UVU6_9PLEO</name>
<evidence type="ECO:0000256" key="1">
    <source>
        <dbReference type="ARBA" id="ARBA00037226"/>
    </source>
</evidence>
<organism evidence="3 4">
    <name type="scientific">Periconia digitata</name>
    <dbReference type="NCBI Taxonomy" id="1303443"/>
    <lineage>
        <taxon>Eukaryota</taxon>
        <taxon>Fungi</taxon>
        <taxon>Dikarya</taxon>
        <taxon>Ascomycota</taxon>
        <taxon>Pezizomycotina</taxon>
        <taxon>Dothideomycetes</taxon>
        <taxon>Pleosporomycetidae</taxon>
        <taxon>Pleosporales</taxon>
        <taxon>Massarineae</taxon>
        <taxon>Periconiaceae</taxon>
        <taxon>Periconia</taxon>
    </lineage>
</organism>
<reference evidence="3" key="1">
    <citation type="submission" date="2023-01" db="EMBL/GenBank/DDBJ databases">
        <authorList>
            <person name="Van Ghelder C."/>
            <person name="Rancurel C."/>
        </authorList>
    </citation>
    <scope>NUCLEOTIDE SEQUENCE</scope>
    <source>
        <strain evidence="3">CNCM I-4278</strain>
    </source>
</reference>
<feature type="domain" description="Manganese/iron superoxide dismutase C-terminal" evidence="2">
    <location>
        <begin position="248"/>
        <end position="292"/>
    </location>
</feature>
<dbReference type="InterPro" id="IPR036314">
    <property type="entry name" value="SOD_C_sf"/>
</dbReference>
<dbReference type="EMBL" id="CAOQHR010000012">
    <property type="protein sequence ID" value="CAI6341642.1"/>
    <property type="molecule type" value="Genomic_DNA"/>
</dbReference>
<evidence type="ECO:0000313" key="3">
    <source>
        <dbReference type="EMBL" id="CAI6341642.1"/>
    </source>
</evidence>
<evidence type="ECO:0000259" key="2">
    <source>
        <dbReference type="Pfam" id="PF02777"/>
    </source>
</evidence>
<dbReference type="Pfam" id="PF02777">
    <property type="entry name" value="Sod_Fe_C"/>
    <property type="match status" value="2"/>
</dbReference>
<dbReference type="OrthoDB" id="275227at2759"/>
<proteinExistence type="predicted"/>
<dbReference type="InterPro" id="IPR036324">
    <property type="entry name" value="Mn/Fe_SOD_N_sf"/>
</dbReference>
<dbReference type="GO" id="GO:0004784">
    <property type="term" value="F:superoxide dismutase activity"/>
    <property type="evidence" value="ECO:0007669"/>
    <property type="project" value="InterPro"/>
</dbReference>
<accession>A0A9W4UVU6</accession>
<comment type="caution">
    <text evidence="3">The sequence shown here is derived from an EMBL/GenBank/DDBJ whole genome shotgun (WGS) entry which is preliminary data.</text>
</comment>
<dbReference type="PANTHER" id="PTHR43595">
    <property type="entry name" value="37S RIBOSOMAL PROTEIN S26, MITOCHONDRIAL"/>
    <property type="match status" value="1"/>
</dbReference>
<comment type="function">
    <text evidence="1">Component of the mitochondrial ribosome (mitoribosome), a dedicated translation machinery responsible for the synthesis of mitochondrial genome-encoded proteins, including at least some of the essential transmembrane subunits of the mitochondrial respiratory chain. The mitoribosomes are attached to the mitochondrial inner membrane and translation products are cotranslationally integrated into the membrane.</text>
</comment>
<keyword evidence="4" id="KW-1185">Reference proteome</keyword>
<dbReference type="SUPFAM" id="SSF46609">
    <property type="entry name" value="Fe,Mn superoxide dismutase (SOD), N-terminal domain"/>
    <property type="match status" value="1"/>
</dbReference>
<dbReference type="Proteomes" id="UP001152607">
    <property type="component" value="Unassembled WGS sequence"/>
</dbReference>
<dbReference type="PANTHER" id="PTHR43595:SF2">
    <property type="entry name" value="SMALL RIBOSOMAL SUBUNIT PROTEIN MS42"/>
    <property type="match status" value="1"/>
</dbReference>
<evidence type="ECO:0000313" key="4">
    <source>
        <dbReference type="Proteomes" id="UP001152607"/>
    </source>
</evidence>
<protein>
    <recommendedName>
        <fullName evidence="2">Manganese/iron superoxide dismutase C-terminal domain-containing protein</fullName>
    </recommendedName>
</protein>
<dbReference type="GO" id="GO:0005737">
    <property type="term" value="C:cytoplasm"/>
    <property type="evidence" value="ECO:0007669"/>
    <property type="project" value="TreeGrafter"/>
</dbReference>
<dbReference type="InterPro" id="IPR019832">
    <property type="entry name" value="Mn/Fe_SOD_C"/>
</dbReference>
<dbReference type="Gene3D" id="3.55.40.20">
    <property type="entry name" value="Iron/manganese superoxide dismutase, C-terminal domain"/>
    <property type="match status" value="1"/>
</dbReference>
<gene>
    <name evidence="3" type="ORF">PDIGIT_LOCUS14842</name>
</gene>
<dbReference type="GO" id="GO:0046872">
    <property type="term" value="F:metal ion binding"/>
    <property type="evidence" value="ECO:0007669"/>
    <property type="project" value="InterPro"/>
</dbReference>
<sequence>MIIRSLARRPNAIPTSLFAARHVARPSPFATPASSFAPLLARSHHKVPALDNHAELQANGIPSLLSPRGFDIAYTQYHQHILDELNIITDGTPDENQDVKSLAVNYARDPTKAYQFNLASMAFNNHFFFSGINATPGVDSIPSQDLVKEIKKHFSNSMDTFKDDFIGTAEAMFGPGFVWLVQTKSSEGAKMKILTTYLAGSPLSGAHYRKQSHDLNTENADSYLGLNPAGTFGQYSSAQKSDKKPASPLGGVDVTPILCVNTWEHVWLHDYGVRGKVDYLENWWNKIDWNKALQFTNVTRDSSSQFQQGGARKFTYADHV</sequence>
<dbReference type="SUPFAM" id="SSF54719">
    <property type="entry name" value="Fe,Mn superoxide dismutase (SOD), C-terminal domain"/>
    <property type="match status" value="1"/>
</dbReference>
<dbReference type="AlphaFoldDB" id="A0A9W4UVU6"/>